<dbReference type="SMART" id="SM01284">
    <property type="entry name" value="ECSIT_Cterm"/>
    <property type="match status" value="1"/>
</dbReference>
<dbReference type="InterPro" id="IPR010418">
    <property type="entry name" value="ECSIT"/>
</dbReference>
<evidence type="ECO:0000256" key="4">
    <source>
        <dbReference type="ARBA" id="ARBA00007674"/>
    </source>
</evidence>
<reference evidence="14" key="1">
    <citation type="journal article" date="2018" name="Biosci. Biotechnol. Biochem.">
        <title>Polysaccharide hydrolase of the hadal zone amphipods Hirondellea gigas.</title>
        <authorList>
            <person name="Kobayashi H."/>
            <person name="Nagahama T."/>
            <person name="Arai W."/>
            <person name="Sasagawa Y."/>
            <person name="Umeda M."/>
            <person name="Hayashi T."/>
            <person name="Nikaido I."/>
            <person name="Watanabe H."/>
            <person name="Oguri K."/>
            <person name="Kitazato H."/>
            <person name="Fujioka K."/>
            <person name="Kido Y."/>
            <person name="Takami H."/>
        </authorList>
    </citation>
    <scope>NUCLEOTIDE SEQUENCE</scope>
    <source>
        <tissue evidence="14">Whole body</tissue>
    </source>
</reference>
<evidence type="ECO:0000259" key="13">
    <source>
        <dbReference type="SMART" id="SM01284"/>
    </source>
</evidence>
<protein>
    <recommendedName>
        <fullName evidence="5">Evolutionarily conserved signaling intermediate in Toll pathway, mitochondrial</fullName>
    </recommendedName>
</protein>
<proteinExistence type="evidence at transcript level"/>
<feature type="domain" description="ECSIT C-terminal" evidence="13">
    <location>
        <begin position="155"/>
        <end position="280"/>
    </location>
</feature>
<dbReference type="PANTHER" id="PTHR13113">
    <property type="entry name" value="ECSIT EVOLUTIONARILY CONSERVED SIGNALING INTERMEDIATE IN TOLL PATHWAYS"/>
    <property type="match status" value="1"/>
</dbReference>
<name>A0A2P2I4Q4_9CRUS</name>
<dbReference type="InterPro" id="IPR029342">
    <property type="entry name" value="ECIST_C"/>
</dbReference>
<accession>A0A2P2I4Q4</accession>
<organism evidence="14">
    <name type="scientific">Hirondellea gigas</name>
    <dbReference type="NCBI Taxonomy" id="1518452"/>
    <lineage>
        <taxon>Eukaryota</taxon>
        <taxon>Metazoa</taxon>
        <taxon>Ecdysozoa</taxon>
        <taxon>Arthropoda</taxon>
        <taxon>Crustacea</taxon>
        <taxon>Multicrustacea</taxon>
        <taxon>Malacostraca</taxon>
        <taxon>Eumalacostraca</taxon>
        <taxon>Peracarida</taxon>
        <taxon>Amphipoda</taxon>
        <taxon>Amphilochidea</taxon>
        <taxon>Lysianassida</taxon>
        <taxon>Lysianassidira</taxon>
        <taxon>Lysianassoidea</taxon>
        <taxon>Lysianassidae</taxon>
        <taxon>Hirondellea</taxon>
    </lineage>
</organism>
<dbReference type="Pfam" id="PF14784">
    <property type="entry name" value="ECSIT_C"/>
    <property type="match status" value="1"/>
</dbReference>
<keyword evidence="10" id="KW-0496">Mitochondrion</keyword>
<evidence type="ECO:0000256" key="2">
    <source>
        <dbReference type="ARBA" id="ARBA00004173"/>
    </source>
</evidence>
<sequence>MAALKNMEEFGVHKDLEVYKKLLDIFPKVKMIPQNMWQVEFSHYPIQQDCAIDVLGQMEHWGVIPDSEVQDIIMTVFGKHSHPMKKYGRMNYWMHKFNNESPWPLPKPVPCDALELAKLAVARMCSVDQASEITIMDTEQVVDCIDDTWIVSGQSVHQRELLEKQPETEALKVRGPFRIYLREEAINYFTLTADYKPPPAVEPLDKDDVSIVALLLREDSSLRSETAITVTPSVHEQEDGTILAICVTGTSSRDSLLSWVRLLCHTNPKLGQGLPVVFLQPLSLDSEITVVDQDEQMPEIINPVQRSSQEHESKEDDDAQLAADNKTKVNTNQEEKNSNTDHDTKHR</sequence>
<evidence type="ECO:0000256" key="5">
    <source>
        <dbReference type="ARBA" id="ARBA00019998"/>
    </source>
</evidence>
<comment type="subcellular location">
    <subcellularLocation>
        <location evidence="3">Cytoplasm</location>
    </subcellularLocation>
    <subcellularLocation>
        <location evidence="2">Mitochondrion</location>
    </subcellularLocation>
    <subcellularLocation>
        <location evidence="1">Nucleus</location>
    </subcellularLocation>
</comment>
<keyword evidence="6" id="KW-0963">Cytoplasm</keyword>
<keyword evidence="7" id="KW-0399">Innate immunity</keyword>
<evidence type="ECO:0000256" key="6">
    <source>
        <dbReference type="ARBA" id="ARBA00022490"/>
    </source>
</evidence>
<dbReference type="AlphaFoldDB" id="A0A2P2I4Q4"/>
<evidence type="ECO:0000256" key="3">
    <source>
        <dbReference type="ARBA" id="ARBA00004496"/>
    </source>
</evidence>
<keyword evidence="9" id="KW-0809">Transit peptide</keyword>
<evidence type="ECO:0000256" key="9">
    <source>
        <dbReference type="ARBA" id="ARBA00022946"/>
    </source>
</evidence>
<dbReference type="InterPro" id="IPR046448">
    <property type="entry name" value="ECSIT_N"/>
</dbReference>
<comment type="similarity">
    <text evidence="4">Belongs to the ECSIT family.</text>
</comment>
<dbReference type="GO" id="GO:0005739">
    <property type="term" value="C:mitochondrion"/>
    <property type="evidence" value="ECO:0007669"/>
    <property type="project" value="UniProtKB-SubCell"/>
</dbReference>
<keyword evidence="8" id="KW-0391">Immunity</keyword>
<evidence type="ECO:0000313" key="14">
    <source>
        <dbReference type="EMBL" id="LAB69004.1"/>
    </source>
</evidence>
<evidence type="ECO:0000256" key="10">
    <source>
        <dbReference type="ARBA" id="ARBA00023128"/>
    </source>
</evidence>
<dbReference type="GO" id="GO:0005634">
    <property type="term" value="C:nucleus"/>
    <property type="evidence" value="ECO:0007669"/>
    <property type="project" value="UniProtKB-SubCell"/>
</dbReference>
<evidence type="ECO:0000256" key="11">
    <source>
        <dbReference type="ARBA" id="ARBA00023242"/>
    </source>
</evidence>
<evidence type="ECO:0000256" key="1">
    <source>
        <dbReference type="ARBA" id="ARBA00004123"/>
    </source>
</evidence>
<evidence type="ECO:0000256" key="12">
    <source>
        <dbReference type="SAM" id="MobiDB-lite"/>
    </source>
</evidence>
<dbReference type="GO" id="GO:0007178">
    <property type="term" value="P:cell surface receptor protein serine/threonine kinase signaling pathway"/>
    <property type="evidence" value="ECO:0007669"/>
    <property type="project" value="TreeGrafter"/>
</dbReference>
<dbReference type="EMBL" id="IACF01003387">
    <property type="protein sequence ID" value="LAB69004.1"/>
    <property type="molecule type" value="mRNA"/>
</dbReference>
<keyword evidence="11" id="KW-0539">Nucleus</keyword>
<evidence type="ECO:0000256" key="8">
    <source>
        <dbReference type="ARBA" id="ARBA00022859"/>
    </source>
</evidence>
<dbReference type="Pfam" id="PF06239">
    <property type="entry name" value="ECSIT_N"/>
    <property type="match status" value="1"/>
</dbReference>
<feature type="region of interest" description="Disordered" evidence="12">
    <location>
        <begin position="301"/>
        <end position="347"/>
    </location>
</feature>
<evidence type="ECO:0000256" key="7">
    <source>
        <dbReference type="ARBA" id="ARBA00022588"/>
    </source>
</evidence>
<dbReference type="PANTHER" id="PTHR13113:SF1">
    <property type="entry name" value="EVOLUTIONARILY CONSERVED SIGNALING INTERMEDIATE IN TOLL PATHWAY, MITOCHONDRIAL"/>
    <property type="match status" value="1"/>
</dbReference>
<feature type="compositionally biased region" description="Basic and acidic residues" evidence="12">
    <location>
        <begin position="333"/>
        <end position="347"/>
    </location>
</feature>
<dbReference type="GO" id="GO:0045087">
    <property type="term" value="P:innate immune response"/>
    <property type="evidence" value="ECO:0007669"/>
    <property type="project" value="UniProtKB-KW"/>
</dbReference>